<gene>
    <name evidence="3" type="ORF">CJ030_MR7G013526</name>
</gene>
<dbReference type="SUPFAM" id="SSF54277">
    <property type="entry name" value="CAD &amp; PB1 domains"/>
    <property type="match status" value="1"/>
</dbReference>
<dbReference type="InterPro" id="IPR000270">
    <property type="entry name" value="PB1_dom"/>
</dbReference>
<reference evidence="3 4" key="1">
    <citation type="journal article" date="2019" name="Plant Biotechnol. J.">
        <title>The red bayberry genome and genetic basis of sex determination.</title>
        <authorList>
            <person name="Jia H.M."/>
            <person name="Jia H.J."/>
            <person name="Cai Q.L."/>
            <person name="Wang Y."/>
            <person name="Zhao H.B."/>
            <person name="Yang W.F."/>
            <person name="Wang G.Y."/>
            <person name="Li Y.H."/>
            <person name="Zhan D.L."/>
            <person name="Shen Y.T."/>
            <person name="Niu Q.F."/>
            <person name="Chang L."/>
            <person name="Qiu J."/>
            <person name="Zhao L."/>
            <person name="Xie H.B."/>
            <person name="Fu W.Y."/>
            <person name="Jin J."/>
            <person name="Li X.W."/>
            <person name="Jiao Y."/>
            <person name="Zhou C.C."/>
            <person name="Tu T."/>
            <person name="Chai C.Y."/>
            <person name="Gao J.L."/>
            <person name="Fan L.J."/>
            <person name="van de Weg E."/>
            <person name="Wang J.Y."/>
            <person name="Gao Z.S."/>
        </authorList>
    </citation>
    <scope>NUCLEOTIDE SEQUENCE [LARGE SCALE GENOMIC DNA]</scope>
    <source>
        <tissue evidence="3">Leaves</tissue>
    </source>
</reference>
<dbReference type="Gene3D" id="3.10.20.90">
    <property type="entry name" value="Phosphatidylinositol 3-kinase Catalytic Subunit, Chain A, domain 1"/>
    <property type="match status" value="1"/>
</dbReference>
<dbReference type="CDD" id="cd06410">
    <property type="entry name" value="PB1_UP2"/>
    <property type="match status" value="1"/>
</dbReference>
<sequence length="474" mass="51757">MENYSFTSYPDSGDSSPRSREIEFENPPPWDDQSQQPPQNYKAKFMCSYGGKILPRPHDNQLAYHGGETKILAVDRSIKFDFMISKLSALCGDADVSFKYQLPGEDLDALISVSSDDDLEHMMHEYDRLYRASAKPVRMRLFLFQAAPMQSSPSFGSEGVGPHRDMFVEALNSGPTEAPKAPTRNDVDFLFGMDKVAPPPQTAVKLQDSVPEPVAPPPPEFSAKVNHGDRVVGSEPVVHPVEIQRQLQDQLQRLQIAEHEPPMMFSRKSDDNLVGAYSGDYYVPKVPEKAPTATLPVATGFWPENQFSTGGFPANAPDQRVYMIPAPGTVYHAAPMVRPMTPPTTQGYYTMQRVSSEVYRDQPVYNVHAPPPSQPPPMTTTSPPVMPSQPTKMSAYTEGYGMVRPSGSGVVGMADTAAYAPMAYDGGVGRQVYYAAATAPYHGASAAVSTDTRPGGGLGQENKKVVNRVSQASV</sequence>
<protein>
    <recommendedName>
        <fullName evidence="2">PB1 domain-containing protein</fullName>
    </recommendedName>
</protein>
<feature type="region of interest" description="Disordered" evidence="1">
    <location>
        <begin position="446"/>
        <end position="474"/>
    </location>
</feature>
<evidence type="ECO:0000313" key="4">
    <source>
        <dbReference type="Proteomes" id="UP000516437"/>
    </source>
</evidence>
<feature type="region of interest" description="Disordered" evidence="1">
    <location>
        <begin position="1"/>
        <end position="38"/>
    </location>
</feature>
<dbReference type="EMBL" id="RXIC02000025">
    <property type="protein sequence ID" value="KAB1206727.1"/>
    <property type="molecule type" value="Genomic_DNA"/>
</dbReference>
<dbReference type="SMART" id="SM00666">
    <property type="entry name" value="PB1"/>
    <property type="match status" value="1"/>
</dbReference>
<evidence type="ECO:0000259" key="2">
    <source>
        <dbReference type="SMART" id="SM00666"/>
    </source>
</evidence>
<organism evidence="3 4">
    <name type="scientific">Morella rubra</name>
    <name type="common">Chinese bayberry</name>
    <dbReference type="NCBI Taxonomy" id="262757"/>
    <lineage>
        <taxon>Eukaryota</taxon>
        <taxon>Viridiplantae</taxon>
        <taxon>Streptophyta</taxon>
        <taxon>Embryophyta</taxon>
        <taxon>Tracheophyta</taxon>
        <taxon>Spermatophyta</taxon>
        <taxon>Magnoliopsida</taxon>
        <taxon>eudicotyledons</taxon>
        <taxon>Gunneridae</taxon>
        <taxon>Pentapetalae</taxon>
        <taxon>rosids</taxon>
        <taxon>fabids</taxon>
        <taxon>Fagales</taxon>
        <taxon>Myricaceae</taxon>
        <taxon>Morella</taxon>
    </lineage>
</organism>
<dbReference type="Pfam" id="PF00564">
    <property type="entry name" value="PB1"/>
    <property type="match status" value="1"/>
</dbReference>
<feature type="region of interest" description="Disordered" evidence="1">
    <location>
        <begin position="368"/>
        <end position="388"/>
    </location>
</feature>
<evidence type="ECO:0000313" key="3">
    <source>
        <dbReference type="EMBL" id="KAB1206727.1"/>
    </source>
</evidence>
<evidence type="ECO:0000256" key="1">
    <source>
        <dbReference type="SAM" id="MobiDB-lite"/>
    </source>
</evidence>
<dbReference type="PANTHER" id="PTHR31066:SF100">
    <property type="entry name" value="PB1 DOMAIN-CONTAINING PROTEIN"/>
    <property type="match status" value="1"/>
</dbReference>
<feature type="domain" description="PB1" evidence="2">
    <location>
        <begin position="57"/>
        <end position="146"/>
    </location>
</feature>
<dbReference type="InterPro" id="IPR053198">
    <property type="entry name" value="Gynoecium_Dev_Regulator"/>
</dbReference>
<dbReference type="PANTHER" id="PTHR31066">
    <property type="entry name" value="OS05G0427100 PROTEIN-RELATED"/>
    <property type="match status" value="1"/>
</dbReference>
<keyword evidence="4" id="KW-1185">Reference proteome</keyword>
<feature type="compositionally biased region" description="Low complexity" evidence="1">
    <location>
        <begin position="379"/>
        <end position="388"/>
    </location>
</feature>
<accession>A0A6A1V4F5</accession>
<proteinExistence type="predicted"/>
<name>A0A6A1V4F5_9ROSI</name>
<dbReference type="AlphaFoldDB" id="A0A6A1V4F5"/>
<feature type="compositionally biased region" description="Pro residues" evidence="1">
    <location>
        <begin position="369"/>
        <end position="378"/>
    </location>
</feature>
<dbReference type="OrthoDB" id="1938580at2759"/>
<comment type="caution">
    <text evidence="3">The sequence shown here is derived from an EMBL/GenBank/DDBJ whole genome shotgun (WGS) entry which is preliminary data.</text>
</comment>
<feature type="compositionally biased region" description="Polar residues" evidence="1">
    <location>
        <begin position="1"/>
        <end position="16"/>
    </location>
</feature>
<dbReference type="FunFam" id="3.10.20.90:FF:000058">
    <property type="entry name" value="Octicosapeptide/phox/Bem1p domain kinase superfamily protein"/>
    <property type="match status" value="1"/>
</dbReference>
<dbReference type="Proteomes" id="UP000516437">
    <property type="component" value="Chromosome 7"/>
</dbReference>